<sequence length="407" mass="46469">MSDSIVSVPEDHKQWSKMASSLKAYSIYNSPYAFNSASKATDPQFLLLRAIYKIKRQSELDREEWFTKSSLKSASITLRRNKPWNRFLEDIDSQDPAATRDLNPYDFRGGEIFAMVRYYQIETTRPRCRTDFLHEKIQIPIDSPIAHRTRAATLAAGNPEPQTPTPAPRGKSYSIQELSKDFSHVDLGSDTEPSPQSLRYTNPLTPTSPISAAEAKEMAESINDEQIVNTALILLLNALSMCSKKVKARWTLQRESLILGKKATPSEEAVKMFEARVDGILQSRDHKVKAIVEVKPCLRESKDTEIRMQETAQMAAWICHHPPDTNEMRKKEEKARRLLISQDACEIYLTFAEFDADYVDYVCGKLMETKSFLEMNEFGPFDTKHRGQMRELGRLLLAFTIDESLKT</sequence>
<dbReference type="EMBL" id="JAPUUL010001171">
    <property type="protein sequence ID" value="KAJ8128154.1"/>
    <property type="molecule type" value="Genomic_DNA"/>
</dbReference>
<organism evidence="1 2">
    <name type="scientific">Lasiodiplodia mahajangana</name>
    <dbReference type="NCBI Taxonomy" id="1108764"/>
    <lineage>
        <taxon>Eukaryota</taxon>
        <taxon>Fungi</taxon>
        <taxon>Dikarya</taxon>
        <taxon>Ascomycota</taxon>
        <taxon>Pezizomycotina</taxon>
        <taxon>Dothideomycetes</taxon>
        <taxon>Dothideomycetes incertae sedis</taxon>
        <taxon>Botryosphaeriales</taxon>
        <taxon>Botryosphaeriaceae</taxon>
        <taxon>Lasiodiplodia</taxon>
    </lineage>
</organism>
<dbReference type="Proteomes" id="UP001153332">
    <property type="component" value="Unassembled WGS sequence"/>
</dbReference>
<reference evidence="1" key="1">
    <citation type="submission" date="2022-12" db="EMBL/GenBank/DDBJ databases">
        <title>Genome Sequence of Lasiodiplodia mahajangana.</title>
        <authorList>
            <person name="Buettner E."/>
        </authorList>
    </citation>
    <scope>NUCLEOTIDE SEQUENCE</scope>
    <source>
        <strain evidence="1">VT137</strain>
    </source>
</reference>
<name>A0ACC2JLC4_9PEZI</name>
<accession>A0ACC2JLC4</accession>
<protein>
    <submittedName>
        <fullName evidence="1">Uncharacterized protein</fullName>
    </submittedName>
</protein>
<comment type="caution">
    <text evidence="1">The sequence shown here is derived from an EMBL/GenBank/DDBJ whole genome shotgun (WGS) entry which is preliminary data.</text>
</comment>
<evidence type="ECO:0000313" key="1">
    <source>
        <dbReference type="EMBL" id="KAJ8128154.1"/>
    </source>
</evidence>
<keyword evidence="2" id="KW-1185">Reference proteome</keyword>
<gene>
    <name evidence="1" type="ORF">O1611_g5484</name>
</gene>
<proteinExistence type="predicted"/>
<evidence type="ECO:0000313" key="2">
    <source>
        <dbReference type="Proteomes" id="UP001153332"/>
    </source>
</evidence>